<dbReference type="Gene3D" id="3.30.1330.40">
    <property type="entry name" value="RutC-like"/>
    <property type="match status" value="1"/>
</dbReference>
<dbReference type="InterPro" id="IPR006056">
    <property type="entry name" value="RidA"/>
</dbReference>
<reference evidence="2" key="1">
    <citation type="submission" date="2022-11" db="EMBL/GenBank/DDBJ databases">
        <authorList>
            <person name="Petersen C."/>
        </authorList>
    </citation>
    <scope>NUCLEOTIDE SEQUENCE</scope>
    <source>
        <strain evidence="2">IBT 21917</strain>
    </source>
</reference>
<evidence type="ECO:0000256" key="1">
    <source>
        <dbReference type="ARBA" id="ARBA00010552"/>
    </source>
</evidence>
<dbReference type="GO" id="GO:0019239">
    <property type="term" value="F:deaminase activity"/>
    <property type="evidence" value="ECO:0007669"/>
    <property type="project" value="TreeGrafter"/>
</dbReference>
<evidence type="ECO:0008006" key="4">
    <source>
        <dbReference type="Google" id="ProtNLM"/>
    </source>
</evidence>
<evidence type="ECO:0000313" key="2">
    <source>
        <dbReference type="EMBL" id="KAJ5155385.1"/>
    </source>
</evidence>
<dbReference type="CDD" id="cd00448">
    <property type="entry name" value="YjgF_YER057c_UK114_family"/>
    <property type="match status" value="1"/>
</dbReference>
<dbReference type="EMBL" id="JAPQKO010000006">
    <property type="protein sequence ID" value="KAJ5155385.1"/>
    <property type="molecule type" value="Genomic_DNA"/>
</dbReference>
<dbReference type="GO" id="GO:0005829">
    <property type="term" value="C:cytosol"/>
    <property type="evidence" value="ECO:0007669"/>
    <property type="project" value="TreeGrafter"/>
</dbReference>
<keyword evidence="3" id="KW-1185">Reference proteome</keyword>
<dbReference type="GO" id="GO:0005739">
    <property type="term" value="C:mitochondrion"/>
    <property type="evidence" value="ECO:0007669"/>
    <property type="project" value="TreeGrafter"/>
</dbReference>
<dbReference type="Pfam" id="PF01042">
    <property type="entry name" value="Ribonuc_L-PSP"/>
    <property type="match status" value="1"/>
</dbReference>
<dbReference type="AlphaFoldDB" id="A0A9W9HSJ4"/>
<comment type="similarity">
    <text evidence="1">Belongs to the RutC family.</text>
</comment>
<name>A0A9W9HSJ4_9EURO</name>
<accession>A0A9W9HSJ4</accession>
<dbReference type="InterPro" id="IPR006175">
    <property type="entry name" value="YjgF/YER057c/UK114"/>
</dbReference>
<comment type="caution">
    <text evidence="2">The sequence shown here is derived from an EMBL/GenBank/DDBJ whole genome shotgun (WGS) entry which is preliminary data.</text>
</comment>
<gene>
    <name evidence="2" type="ORF">N7492_008188</name>
</gene>
<dbReference type="PANTHER" id="PTHR11803">
    <property type="entry name" value="2-IMINOBUTANOATE/2-IMINOPROPANOATE DEAMINASE RIDA"/>
    <property type="match status" value="1"/>
</dbReference>
<sequence>MSPPKTAIKSPNAPAPPPFLSQAIAMGDFLFCSGQVGCRPDTGALVQGSIQERTRQIFSNLRSVLETAGTSLDNVFKCNIFLTSMQDFGAVNEVYASVFAQPMPARTCVCVKELPMGTDVEIECIAGVKRGAKL</sequence>
<dbReference type="PANTHER" id="PTHR11803:SF42">
    <property type="entry name" value="MMF1"/>
    <property type="match status" value="1"/>
</dbReference>
<dbReference type="Proteomes" id="UP001146351">
    <property type="component" value="Unassembled WGS sequence"/>
</dbReference>
<protein>
    <recommendedName>
        <fullName evidence="4">YjgF-like protein</fullName>
    </recommendedName>
</protein>
<dbReference type="FunFam" id="3.30.1330.40:FF:000001">
    <property type="entry name" value="L-PSP family endoribonuclease"/>
    <property type="match status" value="1"/>
</dbReference>
<dbReference type="SUPFAM" id="SSF55298">
    <property type="entry name" value="YjgF-like"/>
    <property type="match status" value="1"/>
</dbReference>
<dbReference type="OrthoDB" id="309640at2759"/>
<proteinExistence type="inferred from homology"/>
<organism evidence="2 3">
    <name type="scientific">Penicillium capsulatum</name>
    <dbReference type="NCBI Taxonomy" id="69766"/>
    <lineage>
        <taxon>Eukaryota</taxon>
        <taxon>Fungi</taxon>
        <taxon>Dikarya</taxon>
        <taxon>Ascomycota</taxon>
        <taxon>Pezizomycotina</taxon>
        <taxon>Eurotiomycetes</taxon>
        <taxon>Eurotiomycetidae</taxon>
        <taxon>Eurotiales</taxon>
        <taxon>Aspergillaceae</taxon>
        <taxon>Penicillium</taxon>
    </lineage>
</organism>
<evidence type="ECO:0000313" key="3">
    <source>
        <dbReference type="Proteomes" id="UP001146351"/>
    </source>
</evidence>
<reference evidence="2" key="2">
    <citation type="journal article" date="2023" name="IMA Fungus">
        <title>Comparative genomic study of the Penicillium genus elucidates a diverse pangenome and 15 lateral gene transfer events.</title>
        <authorList>
            <person name="Petersen C."/>
            <person name="Sorensen T."/>
            <person name="Nielsen M.R."/>
            <person name="Sondergaard T.E."/>
            <person name="Sorensen J.L."/>
            <person name="Fitzpatrick D.A."/>
            <person name="Frisvad J.C."/>
            <person name="Nielsen K.L."/>
        </authorList>
    </citation>
    <scope>NUCLEOTIDE SEQUENCE</scope>
    <source>
        <strain evidence="2">IBT 21917</strain>
    </source>
</reference>
<dbReference type="NCBIfam" id="TIGR00004">
    <property type="entry name" value="Rid family detoxifying hydrolase"/>
    <property type="match status" value="1"/>
</dbReference>
<dbReference type="InterPro" id="IPR035959">
    <property type="entry name" value="RutC-like_sf"/>
</dbReference>